<keyword evidence="1" id="KW-0812">Transmembrane</keyword>
<organism evidence="2 3">
    <name type="scientific">Lasiodiplodia theobromae</name>
    <dbReference type="NCBI Taxonomy" id="45133"/>
    <lineage>
        <taxon>Eukaryota</taxon>
        <taxon>Fungi</taxon>
        <taxon>Dikarya</taxon>
        <taxon>Ascomycota</taxon>
        <taxon>Pezizomycotina</taxon>
        <taxon>Dothideomycetes</taxon>
        <taxon>Dothideomycetes incertae sedis</taxon>
        <taxon>Botryosphaeriales</taxon>
        <taxon>Botryosphaeriaceae</taxon>
        <taxon>Lasiodiplodia</taxon>
    </lineage>
</organism>
<evidence type="ECO:0000256" key="1">
    <source>
        <dbReference type="SAM" id="Phobius"/>
    </source>
</evidence>
<dbReference type="AlphaFoldDB" id="A0A5N5CXZ9"/>
<evidence type="ECO:0000313" key="3">
    <source>
        <dbReference type="Proteomes" id="UP000325902"/>
    </source>
</evidence>
<protein>
    <submittedName>
        <fullName evidence="2">Uncharacterized protein</fullName>
    </submittedName>
</protein>
<comment type="caution">
    <text evidence="2">The sequence shown here is derived from an EMBL/GenBank/DDBJ whole genome shotgun (WGS) entry which is preliminary data.</text>
</comment>
<dbReference type="EMBL" id="VCHE01000145">
    <property type="protein sequence ID" value="KAB2570249.1"/>
    <property type="molecule type" value="Genomic_DNA"/>
</dbReference>
<gene>
    <name evidence="2" type="ORF">DBV05_g11086</name>
</gene>
<keyword evidence="1" id="KW-1133">Transmembrane helix</keyword>
<feature type="transmembrane region" description="Helical" evidence="1">
    <location>
        <begin position="30"/>
        <end position="48"/>
    </location>
</feature>
<accession>A0A5N5CXZ9</accession>
<dbReference type="Proteomes" id="UP000325902">
    <property type="component" value="Unassembled WGS sequence"/>
</dbReference>
<proteinExistence type="predicted"/>
<keyword evidence="1" id="KW-0472">Membrane</keyword>
<reference evidence="2 3" key="1">
    <citation type="journal article" date="2019" name="Sci. Rep.">
        <title>A multi-omics analysis of the grapevine pathogen Lasiodiplodia theobromae reveals that temperature affects the expression of virulence- and pathogenicity-related genes.</title>
        <authorList>
            <person name="Felix C."/>
            <person name="Meneses R."/>
            <person name="Goncalves M.F.M."/>
            <person name="Tilleman L."/>
            <person name="Duarte A.S."/>
            <person name="Jorrin-Novo J.V."/>
            <person name="Van de Peer Y."/>
            <person name="Deforce D."/>
            <person name="Van Nieuwerburgh F."/>
            <person name="Esteves A.C."/>
            <person name="Alves A."/>
        </authorList>
    </citation>
    <scope>NUCLEOTIDE SEQUENCE [LARGE SCALE GENOMIC DNA]</scope>
    <source>
        <strain evidence="2 3">LA-SOL3</strain>
    </source>
</reference>
<evidence type="ECO:0000313" key="2">
    <source>
        <dbReference type="EMBL" id="KAB2570249.1"/>
    </source>
</evidence>
<keyword evidence="3" id="KW-1185">Reference proteome</keyword>
<name>A0A5N5CXZ9_9PEZI</name>
<sequence>MRNPFQAQEVTLKQTVVYIFRHTTMNPSEAMGLTIILTFSVLTFWLLVGTRRVVEKTTVEIFEDNVKILKLSQETLEFGQKTLKFSQETLRFSQETLESSHETKRSFVAAIQRMNATLESLEKHVAVTERAMGEFREAGMALEARLAGVEVRTEYLDGALPEC</sequence>